<proteinExistence type="predicted"/>
<evidence type="ECO:0008006" key="5">
    <source>
        <dbReference type="Google" id="ProtNLM"/>
    </source>
</evidence>
<evidence type="ECO:0000256" key="1">
    <source>
        <dbReference type="SAM" id="MobiDB-lite"/>
    </source>
</evidence>
<gene>
    <name evidence="3" type="ORF">RI048_21805</name>
</gene>
<dbReference type="Proteomes" id="UP001246576">
    <property type="component" value="Unassembled WGS sequence"/>
</dbReference>
<dbReference type="EMBL" id="JAVLSJ010000012">
    <property type="protein sequence ID" value="MDR9850881.1"/>
    <property type="molecule type" value="Genomic_DNA"/>
</dbReference>
<reference evidence="3" key="1">
    <citation type="submission" date="2023-09" db="EMBL/GenBank/DDBJ databases">
        <title>Description of first Herbaspirillum huttiense subsp. nephrolepsisexaltata and Herbaspirillum huttiense subsp. lycopersicon.</title>
        <authorList>
            <person name="Poudel M."/>
            <person name="Sharma A."/>
            <person name="Goss E."/>
            <person name="Tapia J.H."/>
            <person name="Harmon C.M."/>
            <person name="Jones J.B."/>
        </authorList>
    </citation>
    <scope>NUCLEOTIDE SEQUENCE</scope>
    <source>
        <strain evidence="3">SE1</strain>
    </source>
</reference>
<evidence type="ECO:0000256" key="2">
    <source>
        <dbReference type="SAM" id="Phobius"/>
    </source>
</evidence>
<evidence type="ECO:0000313" key="3">
    <source>
        <dbReference type="EMBL" id="MDR9850881.1"/>
    </source>
</evidence>
<keyword evidence="4" id="KW-1185">Reference proteome</keyword>
<name>A0ABU2ERT5_9BURK</name>
<feature type="transmembrane region" description="Helical" evidence="2">
    <location>
        <begin position="54"/>
        <end position="82"/>
    </location>
</feature>
<evidence type="ECO:0000313" key="4">
    <source>
        <dbReference type="Proteomes" id="UP001246576"/>
    </source>
</evidence>
<comment type="caution">
    <text evidence="3">The sequence shown here is derived from an EMBL/GenBank/DDBJ whole genome shotgun (WGS) entry which is preliminary data.</text>
</comment>
<organism evidence="3 4">
    <name type="scientific">Herbaspirillum huttiense subsp. lycopersici</name>
    <dbReference type="NCBI Taxonomy" id="3074428"/>
    <lineage>
        <taxon>Bacteria</taxon>
        <taxon>Pseudomonadati</taxon>
        <taxon>Pseudomonadota</taxon>
        <taxon>Betaproteobacteria</taxon>
        <taxon>Burkholderiales</taxon>
        <taxon>Oxalobacteraceae</taxon>
        <taxon>Herbaspirillum</taxon>
    </lineage>
</organism>
<feature type="transmembrane region" description="Helical" evidence="2">
    <location>
        <begin position="26"/>
        <end position="47"/>
    </location>
</feature>
<feature type="region of interest" description="Disordered" evidence="1">
    <location>
        <begin position="91"/>
        <end position="116"/>
    </location>
</feature>
<keyword evidence="2" id="KW-1133">Transmembrane helix</keyword>
<sequence>MLAYLQADKLLRMRASSSSLSNSQKLAIGLFKLYGLIMTLVFVCLVLEKLGLLVVVISPVLLVMVVALCCALFVVAAIPAIWPSRLPAPLQPPSSSAQFPPNADSKQTKRPPRSVP</sequence>
<keyword evidence="2" id="KW-0812">Transmembrane</keyword>
<feature type="compositionally biased region" description="Low complexity" evidence="1">
    <location>
        <begin position="91"/>
        <end position="101"/>
    </location>
</feature>
<keyword evidence="2" id="KW-0472">Membrane</keyword>
<protein>
    <recommendedName>
        <fullName evidence="5">DUF1418 family protein</fullName>
    </recommendedName>
</protein>
<dbReference type="RefSeq" id="WP_310841201.1">
    <property type="nucleotide sequence ID" value="NZ_JAVLSJ010000012.1"/>
</dbReference>
<accession>A0ABU2ERT5</accession>